<evidence type="ECO:0000256" key="1">
    <source>
        <dbReference type="SAM" id="MobiDB-lite"/>
    </source>
</evidence>
<feature type="region of interest" description="Disordered" evidence="1">
    <location>
        <begin position="1"/>
        <end position="62"/>
    </location>
</feature>
<proteinExistence type="predicted"/>
<sequence>MSKFHPPASPADEVRTDQGELRKPDDRADQPGQGANLTPAWQQRRGDGAPPPEELQTERPEE</sequence>
<reference evidence="2 3" key="1">
    <citation type="submission" date="2021-04" db="EMBL/GenBank/DDBJ databases">
        <authorList>
            <person name="Rodrigo-Torres L."/>
            <person name="Arahal R. D."/>
            <person name="Lucena T."/>
        </authorList>
    </citation>
    <scope>NUCLEOTIDE SEQUENCE [LARGE SCALE GENOMIC DNA]</scope>
    <source>
        <strain evidence="2 3">CECT 30171</strain>
    </source>
</reference>
<keyword evidence="3" id="KW-1185">Reference proteome</keyword>
<name>A0ABM8UCS7_9GAMM</name>
<feature type="compositionally biased region" description="Basic and acidic residues" evidence="1">
    <location>
        <begin position="12"/>
        <end position="29"/>
    </location>
</feature>
<dbReference type="RefSeq" id="WP_215219411.1">
    <property type="nucleotide sequence ID" value="NZ_OU015430.1"/>
</dbReference>
<dbReference type="EMBL" id="OU015430">
    <property type="protein sequence ID" value="CAG4969018.1"/>
    <property type="molecule type" value="Genomic_DNA"/>
</dbReference>
<organism evidence="2 3">
    <name type="scientific">Novilysobacter luteus</name>
    <dbReference type="NCBI Taxonomy" id="2822368"/>
    <lineage>
        <taxon>Bacteria</taxon>
        <taxon>Pseudomonadati</taxon>
        <taxon>Pseudomonadota</taxon>
        <taxon>Gammaproteobacteria</taxon>
        <taxon>Lysobacterales</taxon>
        <taxon>Lysobacteraceae</taxon>
        <taxon>Novilysobacter</taxon>
    </lineage>
</organism>
<accession>A0ABM8UCS7</accession>
<evidence type="ECO:0000313" key="3">
    <source>
        <dbReference type="Proteomes" id="UP000680116"/>
    </source>
</evidence>
<protein>
    <submittedName>
        <fullName evidence="2">Uncharacterized protein</fullName>
    </submittedName>
</protein>
<dbReference type="Proteomes" id="UP000680116">
    <property type="component" value="Chromosome"/>
</dbReference>
<gene>
    <name evidence="2" type="ORF">LYB30171_00400</name>
</gene>
<evidence type="ECO:0000313" key="2">
    <source>
        <dbReference type="EMBL" id="CAG4969018.1"/>
    </source>
</evidence>